<evidence type="ECO:0000313" key="2">
    <source>
        <dbReference type="Proteomes" id="UP000178700"/>
    </source>
</evidence>
<dbReference type="InterPro" id="IPR037914">
    <property type="entry name" value="SpoVT-AbrB_sf"/>
</dbReference>
<evidence type="ECO:0000313" key="1">
    <source>
        <dbReference type="EMBL" id="OGI64938.1"/>
    </source>
</evidence>
<reference evidence="1 2" key="1">
    <citation type="journal article" date="2016" name="Nat. Commun.">
        <title>Thousands of microbial genomes shed light on interconnected biogeochemical processes in an aquifer system.</title>
        <authorList>
            <person name="Anantharaman K."/>
            <person name="Brown C.T."/>
            <person name="Hug L.A."/>
            <person name="Sharon I."/>
            <person name="Castelle C.J."/>
            <person name="Probst A.J."/>
            <person name="Thomas B.C."/>
            <person name="Singh A."/>
            <person name="Wilkins M.J."/>
            <person name="Karaoz U."/>
            <person name="Brodie E.L."/>
            <person name="Williams K.H."/>
            <person name="Hubbard S.S."/>
            <person name="Banfield J.F."/>
        </authorList>
    </citation>
    <scope>NUCLEOTIDE SEQUENCE [LARGE SCALE GENOMIC DNA]</scope>
</reference>
<dbReference type="EMBL" id="MFTJ01000033">
    <property type="protein sequence ID" value="OGI64938.1"/>
    <property type="molecule type" value="Genomic_DNA"/>
</dbReference>
<dbReference type="Gene3D" id="2.10.260.10">
    <property type="match status" value="1"/>
</dbReference>
<dbReference type="AlphaFoldDB" id="A0A1F6V5N6"/>
<dbReference type="Proteomes" id="UP000178700">
    <property type="component" value="Unassembled WGS sequence"/>
</dbReference>
<accession>A0A1F6V5N6</accession>
<protein>
    <recommendedName>
        <fullName evidence="3">SpoVT-AbrB domain-containing protein</fullName>
    </recommendedName>
</protein>
<comment type="caution">
    <text evidence="1">The sequence shown here is derived from an EMBL/GenBank/DDBJ whole genome shotgun (WGS) entry which is preliminary data.</text>
</comment>
<proteinExistence type="predicted"/>
<sequence>MITCKTKKWGNSLGIIIPNDQVKLLHLEEEQEVMVEITKAINPLKELFGFGKNNKITRKEFLETRKLLEPRM</sequence>
<evidence type="ECO:0008006" key="3">
    <source>
        <dbReference type="Google" id="ProtNLM"/>
    </source>
</evidence>
<name>A0A1F6V5N6_9BACT</name>
<dbReference type="SUPFAM" id="SSF89447">
    <property type="entry name" value="AbrB/MazE/MraZ-like"/>
    <property type="match status" value="1"/>
</dbReference>
<organism evidence="1 2">
    <name type="scientific">Candidatus Nomurabacteria bacterium RIFCSPHIGHO2_01_FULL_39_10</name>
    <dbReference type="NCBI Taxonomy" id="1801733"/>
    <lineage>
        <taxon>Bacteria</taxon>
        <taxon>Candidatus Nomuraibacteriota</taxon>
    </lineage>
</organism>
<gene>
    <name evidence="1" type="ORF">A2642_02435</name>
</gene>